<protein>
    <recommendedName>
        <fullName evidence="3">Methyl-coenzyme M reductase operon protein C</fullName>
    </recommendedName>
</protein>
<comment type="subunit">
    <text evidence="2 3">MCR is composed of three subunits: alpha, beta, and gamma. The function of proteins C and D is not known.</text>
</comment>
<organism evidence="4 5">
    <name type="scientific">Methanoliparum thermophilum</name>
    <dbReference type="NCBI Taxonomy" id="2491083"/>
    <lineage>
        <taxon>Archaea</taxon>
        <taxon>Methanobacteriati</taxon>
        <taxon>Methanobacteriota</taxon>
        <taxon>Candidatus Methanoliparia</taxon>
        <taxon>Candidatus Methanoliparales</taxon>
        <taxon>Candidatus Methanoliparaceae</taxon>
        <taxon>Candidatus Methanoliparum</taxon>
    </lineage>
</organism>
<proteinExistence type="predicted"/>
<evidence type="ECO:0000256" key="3">
    <source>
        <dbReference type="PIRNR" id="PIRNR003137"/>
    </source>
</evidence>
<evidence type="ECO:0000313" key="5">
    <source>
        <dbReference type="Proteomes" id="UP000317158"/>
    </source>
</evidence>
<dbReference type="EMBL" id="RXIF01000002">
    <property type="protein sequence ID" value="RZN65559.1"/>
    <property type="molecule type" value="Genomic_DNA"/>
</dbReference>
<reference evidence="4 5" key="1">
    <citation type="journal article" date="2019" name="Nat. Microbiol.">
        <title>Wide diversity of methane and short-chain alkane metabolisms in uncultured archaea.</title>
        <authorList>
            <person name="Borrel G."/>
            <person name="Adam P.S."/>
            <person name="McKay L.J."/>
            <person name="Chen L.X."/>
            <person name="Sierra-Garcia I.N."/>
            <person name="Sieber C.M."/>
            <person name="Letourneur Q."/>
            <person name="Ghozlane A."/>
            <person name="Andersen G.L."/>
            <person name="Li W.J."/>
            <person name="Hallam S.J."/>
            <person name="Muyzer G."/>
            <person name="de Oliveira V.M."/>
            <person name="Inskeep W.P."/>
            <person name="Banfield J.F."/>
            <person name="Gribaldo S."/>
        </authorList>
    </citation>
    <scope>NUCLEOTIDE SEQUENCE [LARGE SCALE GENOMIC DNA]</scope>
    <source>
        <strain evidence="4">NM1a</strain>
    </source>
</reference>
<keyword evidence="1 3" id="KW-0484">Methanogenesis</keyword>
<dbReference type="AlphaFoldDB" id="A0A520KTZ7"/>
<accession>A0A520KTZ7</accession>
<dbReference type="Proteomes" id="UP000317158">
    <property type="component" value="Unassembled WGS sequence"/>
</dbReference>
<evidence type="ECO:0000256" key="2">
    <source>
        <dbReference type="ARBA" id="ARBA00025920"/>
    </source>
</evidence>
<dbReference type="InterPro" id="IPR007687">
    <property type="entry name" value="Me_CoM_Rdtase_prot-C"/>
</dbReference>
<dbReference type="InterPro" id="IPR026327">
    <property type="entry name" value="Me_CoM_Rdtase_prot-C-like"/>
</dbReference>
<evidence type="ECO:0000313" key="4">
    <source>
        <dbReference type="EMBL" id="RZN65559.1"/>
    </source>
</evidence>
<sequence length="206" mass="22871">MIGRKTKVIDCRETAGIGLGGGLAQAGTLAETDSKDVIVLSMGPTRRHITKPVCEITYGLRERDIGVSVLVLRSGIGPPPPEEFPDGFATMGSISSINEEEEEIIRRYKLAIIHLGNIPYHIIYKAKVFLRNIEIPSIIVCQAEMDFEDFAKVGIKTIQKMPKKPETKGVIVDIVTGVIRGQTCLQDKIDDITTKVEYWLNNYKKN</sequence>
<dbReference type="PIRSF" id="PIRSF003137">
    <property type="entry name" value="McrC"/>
    <property type="match status" value="1"/>
</dbReference>
<evidence type="ECO:0000256" key="1">
    <source>
        <dbReference type="ARBA" id="ARBA00022994"/>
    </source>
</evidence>
<gene>
    <name evidence="4" type="primary">mcrC</name>
    <name evidence="4" type="ORF">EF806_01330</name>
</gene>
<name>A0A520KTZ7_METT2</name>
<dbReference type="NCBIfam" id="TIGR03264">
    <property type="entry name" value="met_CoM_red_C"/>
    <property type="match status" value="1"/>
</dbReference>
<dbReference type="Pfam" id="PF04609">
    <property type="entry name" value="MCR_C"/>
    <property type="match status" value="1"/>
</dbReference>
<dbReference type="GO" id="GO:0015948">
    <property type="term" value="P:methanogenesis"/>
    <property type="evidence" value="ECO:0007669"/>
    <property type="project" value="UniProtKB-UniRule"/>
</dbReference>
<comment type="caution">
    <text evidence="4">The sequence shown here is derived from an EMBL/GenBank/DDBJ whole genome shotgun (WGS) entry which is preliminary data.</text>
</comment>